<accession>A0A517QPS8</accession>
<organism evidence="9 10">
    <name type="scientific">Thalassoglobus polymorphus</name>
    <dbReference type="NCBI Taxonomy" id="2527994"/>
    <lineage>
        <taxon>Bacteria</taxon>
        <taxon>Pseudomonadati</taxon>
        <taxon>Planctomycetota</taxon>
        <taxon>Planctomycetia</taxon>
        <taxon>Planctomycetales</taxon>
        <taxon>Planctomycetaceae</taxon>
        <taxon>Thalassoglobus</taxon>
    </lineage>
</organism>
<keyword evidence="9" id="KW-0966">Cell projection</keyword>
<dbReference type="GO" id="GO:0071973">
    <property type="term" value="P:bacterial-type flagellum-dependent cell motility"/>
    <property type="evidence" value="ECO:0007669"/>
    <property type="project" value="InterPro"/>
</dbReference>
<comment type="subcellular location">
    <subcellularLocation>
        <location evidence="2">Bacterial flagellum basal body</location>
    </subcellularLocation>
    <subcellularLocation>
        <location evidence="3">Cell outer membrane</location>
    </subcellularLocation>
</comment>
<keyword evidence="9" id="KW-0282">Flagellum</keyword>
<comment type="function">
    <text evidence="1">Assembles around the rod to form the L-ring and probably protects the motor/basal body from shearing forces during rotation.</text>
</comment>
<evidence type="ECO:0000256" key="1">
    <source>
        <dbReference type="ARBA" id="ARBA00002591"/>
    </source>
</evidence>
<sequence length="211" mass="23206">MIHLHKPFLLVLVLTMTSLSEGTSLQAESIWARRTDENSLLFFDTRARRVGDLVTVLVSQSTDVDSREDRAMKKSTQAGTKFDFDAETGGGLGTKAANAAFDLNSTSNREFDGGSNYRSEQGFTDRITATVTEVLPNGNLVISGQRNVQVAGELRALTLSGVIRPIDLTPQNTVNSRYISDFHLTYEGAGPTQSFTRQGWLGRSVNKLWPF</sequence>
<dbReference type="PRINTS" id="PR01008">
    <property type="entry name" value="FLGLRINGFLGH"/>
</dbReference>
<evidence type="ECO:0000256" key="6">
    <source>
        <dbReference type="ARBA" id="ARBA00023136"/>
    </source>
</evidence>
<reference evidence="9 10" key="1">
    <citation type="submission" date="2019-02" db="EMBL/GenBank/DDBJ databases">
        <title>Deep-cultivation of Planctomycetes and their phenomic and genomic characterization uncovers novel biology.</title>
        <authorList>
            <person name="Wiegand S."/>
            <person name="Jogler M."/>
            <person name="Boedeker C."/>
            <person name="Pinto D."/>
            <person name="Vollmers J."/>
            <person name="Rivas-Marin E."/>
            <person name="Kohn T."/>
            <person name="Peeters S.H."/>
            <person name="Heuer A."/>
            <person name="Rast P."/>
            <person name="Oberbeckmann S."/>
            <person name="Bunk B."/>
            <person name="Jeske O."/>
            <person name="Meyerdierks A."/>
            <person name="Storesund J.E."/>
            <person name="Kallscheuer N."/>
            <person name="Luecker S."/>
            <person name="Lage O.M."/>
            <person name="Pohl T."/>
            <person name="Merkel B.J."/>
            <person name="Hornburger P."/>
            <person name="Mueller R.-W."/>
            <person name="Bruemmer F."/>
            <person name="Labrenz M."/>
            <person name="Spormann A.M."/>
            <person name="Op den Camp H."/>
            <person name="Overmann J."/>
            <person name="Amann R."/>
            <person name="Jetten M.S.M."/>
            <person name="Mascher T."/>
            <person name="Medema M.H."/>
            <person name="Devos D.P."/>
            <person name="Kaster A.-K."/>
            <person name="Ovreas L."/>
            <person name="Rohde M."/>
            <person name="Galperin M.Y."/>
            <person name="Jogler C."/>
        </authorList>
    </citation>
    <scope>NUCLEOTIDE SEQUENCE [LARGE SCALE GENOMIC DNA]</scope>
    <source>
        <strain evidence="9 10">Mal48</strain>
    </source>
</reference>
<evidence type="ECO:0000256" key="5">
    <source>
        <dbReference type="ARBA" id="ARBA00022729"/>
    </source>
</evidence>
<protein>
    <submittedName>
        <fullName evidence="9">Flagellar L-ring protein</fullName>
    </submittedName>
</protein>
<keyword evidence="10" id="KW-1185">Reference proteome</keyword>
<evidence type="ECO:0000256" key="4">
    <source>
        <dbReference type="ARBA" id="ARBA00006929"/>
    </source>
</evidence>
<name>A0A517QPS8_9PLAN</name>
<dbReference type="InterPro" id="IPR000527">
    <property type="entry name" value="Flag_Lring"/>
</dbReference>
<dbReference type="AlphaFoldDB" id="A0A517QPS8"/>
<keyword evidence="8" id="KW-0998">Cell outer membrane</keyword>
<evidence type="ECO:0000256" key="2">
    <source>
        <dbReference type="ARBA" id="ARBA00004117"/>
    </source>
</evidence>
<keyword evidence="7" id="KW-0975">Bacterial flagellum</keyword>
<comment type="similarity">
    <text evidence="4">Belongs to the FlgH family.</text>
</comment>
<dbReference type="GO" id="GO:0003774">
    <property type="term" value="F:cytoskeletal motor activity"/>
    <property type="evidence" value="ECO:0007669"/>
    <property type="project" value="InterPro"/>
</dbReference>
<dbReference type="Proteomes" id="UP000315724">
    <property type="component" value="Chromosome"/>
</dbReference>
<proteinExistence type="inferred from homology"/>
<evidence type="ECO:0000313" key="9">
    <source>
        <dbReference type="EMBL" id="QDT33583.1"/>
    </source>
</evidence>
<keyword evidence="6" id="KW-0472">Membrane</keyword>
<dbReference type="GO" id="GO:0009427">
    <property type="term" value="C:bacterial-type flagellum basal body, distal rod, L ring"/>
    <property type="evidence" value="ECO:0007669"/>
    <property type="project" value="InterPro"/>
</dbReference>
<keyword evidence="9" id="KW-0969">Cilium</keyword>
<dbReference type="PANTHER" id="PTHR34933">
    <property type="entry name" value="FLAGELLAR L-RING PROTEIN"/>
    <property type="match status" value="1"/>
</dbReference>
<keyword evidence="5" id="KW-0732">Signal</keyword>
<gene>
    <name evidence="9" type="primary">flgH</name>
    <name evidence="9" type="ORF">Mal48_28360</name>
</gene>
<dbReference type="EMBL" id="CP036267">
    <property type="protein sequence ID" value="QDT33583.1"/>
    <property type="molecule type" value="Genomic_DNA"/>
</dbReference>
<dbReference type="PANTHER" id="PTHR34933:SF1">
    <property type="entry name" value="FLAGELLAR L-RING PROTEIN"/>
    <property type="match status" value="1"/>
</dbReference>
<dbReference type="Pfam" id="PF02107">
    <property type="entry name" value="FlgH"/>
    <property type="match status" value="1"/>
</dbReference>
<evidence type="ECO:0000256" key="8">
    <source>
        <dbReference type="ARBA" id="ARBA00023237"/>
    </source>
</evidence>
<dbReference type="GO" id="GO:0009279">
    <property type="term" value="C:cell outer membrane"/>
    <property type="evidence" value="ECO:0007669"/>
    <property type="project" value="UniProtKB-SubCell"/>
</dbReference>
<evidence type="ECO:0000256" key="7">
    <source>
        <dbReference type="ARBA" id="ARBA00023143"/>
    </source>
</evidence>
<dbReference type="KEGG" id="tpol:Mal48_28360"/>
<evidence type="ECO:0000256" key="3">
    <source>
        <dbReference type="ARBA" id="ARBA00004442"/>
    </source>
</evidence>
<evidence type="ECO:0000313" key="10">
    <source>
        <dbReference type="Proteomes" id="UP000315724"/>
    </source>
</evidence>